<reference evidence="5" key="1">
    <citation type="journal article" date="2019" name="Beilstein J. Org. Chem.">
        <title>Nanangenines: drimane sesquiterpenoids as the dominant metabolite cohort of a novel Australian fungus, Aspergillus nanangensis.</title>
        <authorList>
            <person name="Lacey H.J."/>
            <person name="Gilchrist C.L.M."/>
            <person name="Crombie A."/>
            <person name="Kalaitzis J.A."/>
            <person name="Vuong D."/>
            <person name="Rutledge P.J."/>
            <person name="Turner P."/>
            <person name="Pitt J.I."/>
            <person name="Lacey E."/>
            <person name="Chooi Y.H."/>
            <person name="Piggott A.M."/>
        </authorList>
    </citation>
    <scope>NUCLEOTIDE SEQUENCE</scope>
    <source>
        <strain evidence="5">MST-FP2251</strain>
    </source>
</reference>
<organism evidence="5 6">
    <name type="scientific">Aspergillus nanangensis</name>
    <dbReference type="NCBI Taxonomy" id="2582783"/>
    <lineage>
        <taxon>Eukaryota</taxon>
        <taxon>Fungi</taxon>
        <taxon>Dikarya</taxon>
        <taxon>Ascomycota</taxon>
        <taxon>Pezizomycotina</taxon>
        <taxon>Eurotiomycetes</taxon>
        <taxon>Eurotiomycetidae</taxon>
        <taxon>Eurotiales</taxon>
        <taxon>Aspergillaceae</taxon>
        <taxon>Aspergillus</taxon>
        <taxon>Aspergillus subgen. Circumdati</taxon>
    </lineage>
</organism>
<evidence type="ECO:0000256" key="4">
    <source>
        <dbReference type="ARBA" id="ARBA00023002"/>
    </source>
</evidence>
<protein>
    <submittedName>
        <fullName evidence="5">Uncharacterized protein</fullName>
    </submittedName>
</protein>
<dbReference type="GO" id="GO:0004499">
    <property type="term" value="F:N,N-dimethylaniline monooxygenase activity"/>
    <property type="evidence" value="ECO:0007669"/>
    <property type="project" value="InterPro"/>
</dbReference>
<keyword evidence="2" id="KW-0285">Flavoprotein</keyword>
<gene>
    <name evidence="5" type="ORF">FE257_001908</name>
</gene>
<sequence>METVDCVVVGAGLYGLAMAKQYHCTCPEDSLVILETEATLGGTWADHRLYSGLKSNNLLGTYEYPDFPMDSDKFHVNSGEHIPGKIIHEYLKSYASHFGIDDLIQFESKVLTAEHQDGAEGGWVLTITTGRRNEITTLFARRLVIATGLTSQPSLTRFDGQEAFGGKIFHVKEFPQNKDTIQVGKRVTVLGGSKFAWDVVYAYATAGVEVDWIIRSSGHGPCWMSPPYVTPFKRWLEKLANTRLLTWFSPCIWGNADGYTRIRNLLHQTVVGRFFVDCFWRVLGGDVLARMKYDSHPKTAKLKPWIGAMFAGTSFSILNYEVDFFELIKGDLVDIHISDIDYLSQGKVHLTDGAVLKSDALVAHTGWDHKPPVKFLPEGIEHNLGLPHVLPDKEIVKKGDQHLLIEGADGEIRQRFPRLSRPPVWDHSYTPLADQNGVIARDDNILPYMLHRFMVPPSERLLRTRDIAFAGMVCNFSNPICAHIQGLWISAYLSGRLLHSPAAAVGEASLISKLRYEAVLHNRFGKWRYPVDWGDKNPSFILDAVPYLDMLLRDLGLNVYRKPGIWSEMWDPYGPDDYTTVNEEWEAAKYSATS</sequence>
<dbReference type="GO" id="GO:0050661">
    <property type="term" value="F:NADP binding"/>
    <property type="evidence" value="ECO:0007669"/>
    <property type="project" value="InterPro"/>
</dbReference>
<evidence type="ECO:0000256" key="1">
    <source>
        <dbReference type="ARBA" id="ARBA00009183"/>
    </source>
</evidence>
<reference evidence="5" key="2">
    <citation type="submission" date="2020-02" db="EMBL/GenBank/DDBJ databases">
        <authorList>
            <person name="Gilchrist C.L.M."/>
            <person name="Chooi Y.-H."/>
        </authorList>
    </citation>
    <scope>NUCLEOTIDE SEQUENCE</scope>
    <source>
        <strain evidence="5">MST-FP2251</strain>
    </source>
</reference>
<evidence type="ECO:0000313" key="5">
    <source>
        <dbReference type="EMBL" id="KAF9884278.1"/>
    </source>
</evidence>
<evidence type="ECO:0000313" key="6">
    <source>
        <dbReference type="Proteomes" id="UP001194746"/>
    </source>
</evidence>
<comment type="similarity">
    <text evidence="1">Belongs to the FMO family.</text>
</comment>
<proteinExistence type="inferred from homology"/>
<keyword evidence="6" id="KW-1185">Reference proteome</keyword>
<dbReference type="Proteomes" id="UP001194746">
    <property type="component" value="Unassembled WGS sequence"/>
</dbReference>
<dbReference type="PANTHER" id="PTHR23023">
    <property type="entry name" value="DIMETHYLANILINE MONOOXYGENASE"/>
    <property type="match status" value="1"/>
</dbReference>
<evidence type="ECO:0000256" key="2">
    <source>
        <dbReference type="ARBA" id="ARBA00022630"/>
    </source>
</evidence>
<dbReference type="InterPro" id="IPR050346">
    <property type="entry name" value="FMO-like"/>
</dbReference>
<evidence type="ECO:0000256" key="3">
    <source>
        <dbReference type="ARBA" id="ARBA00022827"/>
    </source>
</evidence>
<dbReference type="FunFam" id="3.50.50.60:FF:000258">
    <property type="entry name" value="Flavin-binding monooxygenase-like protein (AFU_orthologue AFUA_6G01900)"/>
    <property type="match status" value="1"/>
</dbReference>
<dbReference type="InterPro" id="IPR036188">
    <property type="entry name" value="FAD/NAD-bd_sf"/>
</dbReference>
<dbReference type="GO" id="GO:0050660">
    <property type="term" value="F:flavin adenine dinucleotide binding"/>
    <property type="evidence" value="ECO:0007669"/>
    <property type="project" value="InterPro"/>
</dbReference>
<dbReference type="Pfam" id="PF00743">
    <property type="entry name" value="FMO-like"/>
    <property type="match status" value="1"/>
</dbReference>
<keyword evidence="4" id="KW-0560">Oxidoreductase</keyword>
<accession>A0AAD4GQD4</accession>
<dbReference type="Gene3D" id="3.50.50.60">
    <property type="entry name" value="FAD/NAD(P)-binding domain"/>
    <property type="match status" value="1"/>
</dbReference>
<name>A0AAD4GQD4_ASPNN</name>
<dbReference type="SUPFAM" id="SSF51905">
    <property type="entry name" value="FAD/NAD(P)-binding domain"/>
    <property type="match status" value="1"/>
</dbReference>
<keyword evidence="3" id="KW-0274">FAD</keyword>
<dbReference type="EMBL" id="VCAU01000127">
    <property type="protein sequence ID" value="KAF9884278.1"/>
    <property type="molecule type" value="Genomic_DNA"/>
</dbReference>
<comment type="caution">
    <text evidence="5">The sequence shown here is derived from an EMBL/GenBank/DDBJ whole genome shotgun (WGS) entry which is preliminary data.</text>
</comment>
<dbReference type="AlphaFoldDB" id="A0AAD4GQD4"/>
<dbReference type="InterPro" id="IPR020946">
    <property type="entry name" value="Flavin_mOase-like"/>
</dbReference>